<evidence type="ECO:0000313" key="9">
    <source>
        <dbReference type="Proteomes" id="UP000504635"/>
    </source>
</evidence>
<dbReference type="InterPro" id="IPR029058">
    <property type="entry name" value="AB_hydrolase_fold"/>
</dbReference>
<proteinExistence type="inferred from homology"/>
<accession>A0A6J2XDF2</accession>
<keyword evidence="5" id="KW-0325">Glycoprotein</keyword>
<keyword evidence="2" id="KW-0719">Serine esterase</keyword>
<dbReference type="GO" id="GO:0052689">
    <property type="term" value="F:carboxylic ester hydrolase activity"/>
    <property type="evidence" value="ECO:0007669"/>
    <property type="project" value="UniProtKB-KW"/>
</dbReference>
<evidence type="ECO:0000256" key="1">
    <source>
        <dbReference type="ARBA" id="ARBA00005964"/>
    </source>
</evidence>
<keyword evidence="9" id="KW-1185">Reference proteome</keyword>
<evidence type="ECO:0000256" key="3">
    <source>
        <dbReference type="ARBA" id="ARBA00022801"/>
    </source>
</evidence>
<organism evidence="9 10">
    <name type="scientific">Sitophilus oryzae</name>
    <name type="common">Rice weevil</name>
    <name type="synonym">Curculio oryzae</name>
    <dbReference type="NCBI Taxonomy" id="7048"/>
    <lineage>
        <taxon>Eukaryota</taxon>
        <taxon>Metazoa</taxon>
        <taxon>Ecdysozoa</taxon>
        <taxon>Arthropoda</taxon>
        <taxon>Hexapoda</taxon>
        <taxon>Insecta</taxon>
        <taxon>Pterygota</taxon>
        <taxon>Neoptera</taxon>
        <taxon>Endopterygota</taxon>
        <taxon>Coleoptera</taxon>
        <taxon>Polyphaga</taxon>
        <taxon>Cucujiformia</taxon>
        <taxon>Curculionidae</taxon>
        <taxon>Dryophthorinae</taxon>
        <taxon>Sitophilus</taxon>
    </lineage>
</organism>
<gene>
    <name evidence="10" type="primary">LOC115877160</name>
</gene>
<name>A0A6J2XDF2_SITOR</name>
<evidence type="ECO:0000256" key="6">
    <source>
        <dbReference type="RuleBase" id="RU361235"/>
    </source>
</evidence>
<dbReference type="AlphaFoldDB" id="A0A6J2XDF2"/>
<keyword evidence="4" id="KW-1015">Disulfide bond</keyword>
<dbReference type="KEGG" id="soy:115877160"/>
<dbReference type="PROSITE" id="PS00941">
    <property type="entry name" value="CARBOXYLESTERASE_B_2"/>
    <property type="match status" value="1"/>
</dbReference>
<evidence type="ECO:0000256" key="2">
    <source>
        <dbReference type="ARBA" id="ARBA00022487"/>
    </source>
</evidence>
<dbReference type="RefSeq" id="XP_030749176.1">
    <property type="nucleotide sequence ID" value="XM_030893316.1"/>
</dbReference>
<evidence type="ECO:0000256" key="4">
    <source>
        <dbReference type="ARBA" id="ARBA00023157"/>
    </source>
</evidence>
<dbReference type="InterPro" id="IPR019819">
    <property type="entry name" value="Carboxylesterase_B_CS"/>
</dbReference>
<dbReference type="InterPro" id="IPR019826">
    <property type="entry name" value="Carboxylesterase_B_AS"/>
</dbReference>
<keyword evidence="3 6" id="KW-0378">Hydrolase</keyword>
<keyword evidence="7" id="KW-0472">Membrane</keyword>
<dbReference type="OrthoDB" id="19653at2759"/>
<dbReference type="SUPFAM" id="SSF53474">
    <property type="entry name" value="alpha/beta-Hydrolases"/>
    <property type="match status" value="1"/>
</dbReference>
<dbReference type="InParanoid" id="A0A6J2XDF2"/>
<evidence type="ECO:0000256" key="7">
    <source>
        <dbReference type="SAM" id="Phobius"/>
    </source>
</evidence>
<keyword evidence="7" id="KW-0812">Transmembrane</keyword>
<evidence type="ECO:0000256" key="5">
    <source>
        <dbReference type="ARBA" id="ARBA00023180"/>
    </source>
</evidence>
<evidence type="ECO:0000259" key="8">
    <source>
        <dbReference type="Pfam" id="PF00135"/>
    </source>
</evidence>
<feature type="domain" description="Carboxylesterase type B" evidence="8">
    <location>
        <begin position="48"/>
        <end position="577"/>
    </location>
</feature>
<reference evidence="10" key="1">
    <citation type="submission" date="2025-08" db="UniProtKB">
        <authorList>
            <consortium name="RefSeq"/>
        </authorList>
    </citation>
    <scope>IDENTIFICATION</scope>
    <source>
        <tissue evidence="10">Gonads</tissue>
    </source>
</reference>
<protein>
    <recommendedName>
        <fullName evidence="6">Carboxylic ester hydrolase</fullName>
        <ecNumber evidence="6">3.1.1.-</ecNumber>
    </recommendedName>
</protein>
<feature type="transmembrane region" description="Helical" evidence="7">
    <location>
        <begin position="6"/>
        <end position="27"/>
    </location>
</feature>
<comment type="similarity">
    <text evidence="1 6">Belongs to the type-B carboxylesterase/lipase family.</text>
</comment>
<dbReference type="PROSITE" id="PS00122">
    <property type="entry name" value="CARBOXYLESTERASE_B_1"/>
    <property type="match status" value="1"/>
</dbReference>
<keyword evidence="7" id="KW-1133">Transmembrane helix</keyword>
<dbReference type="PANTHER" id="PTHR43142">
    <property type="entry name" value="CARBOXYLIC ESTER HYDROLASE"/>
    <property type="match status" value="1"/>
</dbReference>
<dbReference type="Proteomes" id="UP000504635">
    <property type="component" value="Unplaced"/>
</dbReference>
<dbReference type="GeneID" id="115877160"/>
<dbReference type="Pfam" id="PF00135">
    <property type="entry name" value="COesterase"/>
    <property type="match status" value="1"/>
</dbReference>
<dbReference type="InterPro" id="IPR002018">
    <property type="entry name" value="CarbesteraseB"/>
</dbReference>
<dbReference type="PANTHER" id="PTHR43142:SF1">
    <property type="entry name" value="CARBOXYLIC ESTER HYDROLASE"/>
    <property type="match status" value="1"/>
</dbReference>
<dbReference type="Gene3D" id="3.40.50.1820">
    <property type="entry name" value="alpha/beta hydrolase"/>
    <property type="match status" value="1"/>
</dbReference>
<sequence length="592" mass="66803">MISLAVSFIFLQVNNNILILFYIYIVIKKTYEYACFYVDCQLLVSGLLIQLPDGRVEGTTDTTRAGTTYHSFLAMRYAEPPIGQLRFQPAQAVSPWNDTYDATSEKNICYQVNEDSIKESEDCLFVNVFSPKNLTSTPIESDLTVMVWIHGGGFIQGAGYMNEGGVGPKFFMDEDVVLVAFNYRLGPFGFLSTGDKRIPGNLGLKDQVFALKWVQQNIKYFGGDPNKVTIFGQSAGSSSVSYQLLSSQSEGLYRAAILESGTALSPWAYQRYERDISFLTAKYIDPDFNGTTSDDLLDFLNTASADSIDKASAELNSHYENASNYQISKGFFYAPVIEVSHNDAFLTKPQYGLFENGTFNKVPIIMGMNAEESLALLSGDPSYLWKIYDSQPEVLVPFDMHIENEELKKSIGSKIKDFFAAEGFENSLANSIKYHSVHDFDKAGIKQAQLISAYTSVYFYNFVYSGVMGNNINNKLNGTGNVTHSEELNYIFSKWYSNEIPDNTDLSYFPKSDKVVHDNLMALWTNFAKNLVPTTNVNKSEAFQWDPVDPEEFKYLEIGEQLLMKKGYPKSEKYIFWDQLYTDYAVPPFDTF</sequence>
<evidence type="ECO:0000313" key="10">
    <source>
        <dbReference type="RefSeq" id="XP_030749176.1"/>
    </source>
</evidence>
<dbReference type="EC" id="3.1.1.-" evidence="6"/>